<dbReference type="RefSeq" id="XP_002910051.1">
    <property type="nucleotide sequence ID" value="XM_002910005.1"/>
</dbReference>
<name>D6RQY4_COPC7</name>
<dbReference type="HOGENOM" id="CLU_1981507_0_0_1"/>
<dbReference type="VEuPathDB" id="FungiDB:CC1G_15770"/>
<reference evidence="2 3" key="1">
    <citation type="journal article" date="2010" name="Proc. Natl. Acad. Sci. U.S.A.">
        <title>Insights into evolution of multicellular fungi from the assembled chromosomes of the mushroom Coprinopsis cinerea (Coprinus cinereus).</title>
        <authorList>
            <person name="Stajich J.E."/>
            <person name="Wilke S.K."/>
            <person name="Ahren D."/>
            <person name="Au C.H."/>
            <person name="Birren B.W."/>
            <person name="Borodovsky M."/>
            <person name="Burns C."/>
            <person name="Canback B."/>
            <person name="Casselton L.A."/>
            <person name="Cheng C.K."/>
            <person name="Deng J."/>
            <person name="Dietrich F.S."/>
            <person name="Fargo D.C."/>
            <person name="Farman M.L."/>
            <person name="Gathman A.C."/>
            <person name="Goldberg J."/>
            <person name="Guigo R."/>
            <person name="Hoegger P.J."/>
            <person name="Hooker J.B."/>
            <person name="Huggins A."/>
            <person name="James T.Y."/>
            <person name="Kamada T."/>
            <person name="Kilaru S."/>
            <person name="Kodira C."/>
            <person name="Kues U."/>
            <person name="Kupfer D."/>
            <person name="Kwan H.S."/>
            <person name="Lomsadze A."/>
            <person name="Li W."/>
            <person name="Lilly W.W."/>
            <person name="Ma L.J."/>
            <person name="Mackey A.J."/>
            <person name="Manning G."/>
            <person name="Martin F."/>
            <person name="Muraguchi H."/>
            <person name="Natvig D.O."/>
            <person name="Palmerini H."/>
            <person name="Ramesh M.A."/>
            <person name="Rehmeyer C.J."/>
            <person name="Roe B.A."/>
            <person name="Shenoy N."/>
            <person name="Stanke M."/>
            <person name="Ter-Hovhannisyan V."/>
            <person name="Tunlid A."/>
            <person name="Velagapudi R."/>
            <person name="Vision T.J."/>
            <person name="Zeng Q."/>
            <person name="Zolan M.E."/>
            <person name="Pukkila P.J."/>
        </authorList>
    </citation>
    <scope>NUCLEOTIDE SEQUENCE [LARGE SCALE GENOMIC DNA]</scope>
    <source>
        <strain evidence="3">Okayama-7 / 130 / ATCC MYA-4618 / FGSC 9003</strain>
    </source>
</reference>
<evidence type="ECO:0000313" key="2">
    <source>
        <dbReference type="EMBL" id="EFI26557.1"/>
    </source>
</evidence>
<comment type="caution">
    <text evidence="2">The sequence shown here is derived from an EMBL/GenBank/DDBJ whole genome shotgun (WGS) entry which is preliminary data.</text>
</comment>
<proteinExistence type="predicted"/>
<protein>
    <submittedName>
        <fullName evidence="2">Uncharacterized protein</fullName>
    </submittedName>
</protein>
<dbReference type="AlphaFoldDB" id="D6RQY4"/>
<evidence type="ECO:0000256" key="1">
    <source>
        <dbReference type="SAM" id="MobiDB-lite"/>
    </source>
</evidence>
<feature type="compositionally biased region" description="Polar residues" evidence="1">
    <location>
        <begin position="87"/>
        <end position="96"/>
    </location>
</feature>
<dbReference type="Proteomes" id="UP000001861">
    <property type="component" value="Unassembled WGS sequence"/>
</dbReference>
<sequence length="126" mass="13899">MEIRHKQKTDSDVSSSTCLYNEAREARELGCARERGTEKERGTKVQIFAFKLRIKSAQGPKRAQALPEMEGGVLPLVLPQGEGPQGRGTSRSQVSLSDDLKVTRRYLKVITENFPSAKVVAVQAKA</sequence>
<dbReference type="EMBL" id="AACS02000013">
    <property type="protein sequence ID" value="EFI26557.1"/>
    <property type="molecule type" value="Genomic_DNA"/>
</dbReference>
<dbReference type="InParanoid" id="D6RQY4"/>
<keyword evidence="3" id="KW-1185">Reference proteome</keyword>
<dbReference type="KEGG" id="cci:CC1G_15770"/>
<dbReference type="GeneID" id="9379341"/>
<accession>D6RQY4</accession>
<gene>
    <name evidence="2" type="ORF">CC1G_15770</name>
</gene>
<evidence type="ECO:0000313" key="3">
    <source>
        <dbReference type="Proteomes" id="UP000001861"/>
    </source>
</evidence>
<organism evidence="2 3">
    <name type="scientific">Coprinopsis cinerea (strain Okayama-7 / 130 / ATCC MYA-4618 / FGSC 9003)</name>
    <name type="common">Inky cap fungus</name>
    <name type="synonym">Hormographiella aspergillata</name>
    <dbReference type="NCBI Taxonomy" id="240176"/>
    <lineage>
        <taxon>Eukaryota</taxon>
        <taxon>Fungi</taxon>
        <taxon>Dikarya</taxon>
        <taxon>Basidiomycota</taxon>
        <taxon>Agaricomycotina</taxon>
        <taxon>Agaricomycetes</taxon>
        <taxon>Agaricomycetidae</taxon>
        <taxon>Agaricales</taxon>
        <taxon>Agaricineae</taxon>
        <taxon>Psathyrellaceae</taxon>
        <taxon>Coprinopsis</taxon>
    </lineage>
</organism>
<feature type="region of interest" description="Disordered" evidence="1">
    <location>
        <begin position="75"/>
        <end position="96"/>
    </location>
</feature>